<name>A0A0E0LZ22_ORYPU</name>
<dbReference type="HOGENOM" id="CLU_872608_0_0_1"/>
<keyword evidence="3" id="KW-1185">Reference proteome</keyword>
<evidence type="ECO:0000313" key="2">
    <source>
        <dbReference type="EnsemblPlants" id="OPUNC09G02670.1"/>
    </source>
</evidence>
<feature type="region of interest" description="Disordered" evidence="1">
    <location>
        <begin position="1"/>
        <end position="38"/>
    </location>
</feature>
<proteinExistence type="predicted"/>
<reference evidence="2" key="1">
    <citation type="submission" date="2015-04" db="UniProtKB">
        <authorList>
            <consortium name="EnsemblPlants"/>
        </authorList>
    </citation>
    <scope>IDENTIFICATION</scope>
</reference>
<organism evidence="2">
    <name type="scientific">Oryza punctata</name>
    <name type="common">Red rice</name>
    <dbReference type="NCBI Taxonomy" id="4537"/>
    <lineage>
        <taxon>Eukaryota</taxon>
        <taxon>Viridiplantae</taxon>
        <taxon>Streptophyta</taxon>
        <taxon>Embryophyta</taxon>
        <taxon>Tracheophyta</taxon>
        <taxon>Spermatophyta</taxon>
        <taxon>Magnoliopsida</taxon>
        <taxon>Liliopsida</taxon>
        <taxon>Poales</taxon>
        <taxon>Poaceae</taxon>
        <taxon>BOP clade</taxon>
        <taxon>Oryzoideae</taxon>
        <taxon>Oryzeae</taxon>
        <taxon>Oryzinae</taxon>
        <taxon>Oryza</taxon>
    </lineage>
</organism>
<dbReference type="EnsemblPlants" id="OPUNC09G02670.1">
    <property type="protein sequence ID" value="OPUNC09G02670.1"/>
    <property type="gene ID" value="OPUNC09G02670"/>
</dbReference>
<feature type="compositionally biased region" description="Basic and acidic residues" evidence="1">
    <location>
        <begin position="237"/>
        <end position="256"/>
    </location>
</feature>
<evidence type="ECO:0000313" key="3">
    <source>
        <dbReference type="Proteomes" id="UP000026962"/>
    </source>
</evidence>
<dbReference type="Gramene" id="OPUNC09G02670.1">
    <property type="protein sequence ID" value="OPUNC09G02670.1"/>
    <property type="gene ID" value="OPUNC09G02670"/>
</dbReference>
<sequence length="319" mass="35064">MGQMMRQKTAMTARPKANEGELSRGYTLSPNPARPASAATTPCRLAATRSKPLAPVLTTITSVFERRRRMRSARISEWGVITEALKKAKAEAKALKSENEILKAQADSLVDYYNHLEVMTKALHKEVEQAKLMAAHAKDEVDSASASLAMIMDSAKDASYILRLALSDLGANTDDLPSEGASTMDFTEWSKKAGGAVADAAGIYGDFCTRIVVGLALFVLRLSPLLGPEGKSIASDHLQKQLAKDADTEEVDHAAEGGEEGAEDHPKVRYPRVPIYHEMTINEHGYEVLKVEKWMKKHPGRTLEDFDNYFCRCCEMSAF</sequence>
<accession>A0A0E0LZ22</accession>
<protein>
    <submittedName>
        <fullName evidence="2">Uncharacterized protein</fullName>
    </submittedName>
</protein>
<dbReference type="Proteomes" id="UP000026962">
    <property type="component" value="Chromosome 9"/>
</dbReference>
<dbReference type="AlphaFoldDB" id="A0A0E0LZ22"/>
<evidence type="ECO:0000256" key="1">
    <source>
        <dbReference type="SAM" id="MobiDB-lite"/>
    </source>
</evidence>
<feature type="region of interest" description="Disordered" evidence="1">
    <location>
        <begin position="237"/>
        <end position="269"/>
    </location>
</feature>
<reference evidence="2" key="2">
    <citation type="submission" date="2018-05" db="EMBL/GenBank/DDBJ databases">
        <title>OpunRS2 (Oryza punctata Reference Sequence Version 2).</title>
        <authorList>
            <person name="Zhang J."/>
            <person name="Kudrna D."/>
            <person name="Lee S."/>
            <person name="Talag J."/>
            <person name="Welchert J."/>
            <person name="Wing R.A."/>
        </authorList>
    </citation>
    <scope>NUCLEOTIDE SEQUENCE [LARGE SCALE GENOMIC DNA]</scope>
</reference>